<feature type="transmembrane region" description="Helical" evidence="3">
    <location>
        <begin position="305"/>
        <end position="324"/>
    </location>
</feature>
<gene>
    <name evidence="4" type="ORF">OHU17_35555</name>
</gene>
<evidence type="ECO:0000256" key="3">
    <source>
        <dbReference type="SAM" id="Phobius"/>
    </source>
</evidence>
<sequence length="394" mass="43905">MAPQRGIDEGTAGGQLAVFLVELTRQTPVRELSDRFGRSSSTWGNYLNGSTLIPRQLVGRLVESFTPPGSTRNTKAVRGLELWKAAEAERRAGRSPSAGGELVRGRQRRDDALQQVVKYRAVAANAENHLAELRPMLAHTQSRLEHAELRLRLGDERERARAERRLGQARERLGRVRVQQELARRRRMTAEEQQEFWMAEVLSAQEEISRLEREVRDLVTVPPRPREPVRRDAADAPEAPDAVDDADFEARLEHITAEGLEDAALIEEDFQHLRPPPADPVQPLSSPALDKPATSGDRRLGQTLAWRRLVLPFPLLGVTGFLYWACQEAAFSRIGGWAVIPATVLCLPVLYGSLRATTVRKLPARIAAPLLHIAWSALLVLDQLPWPPPGTGAR</sequence>
<geneLocation type="plasmid" evidence="4 5">
    <name>unnamed1</name>
</geneLocation>
<reference evidence="4" key="1">
    <citation type="submission" date="2022-10" db="EMBL/GenBank/DDBJ databases">
        <title>The complete genomes of actinobacterial strains from the NBC collection.</title>
        <authorList>
            <person name="Joergensen T.S."/>
            <person name="Alvarez Arevalo M."/>
            <person name="Sterndorff E.B."/>
            <person name="Faurdal D."/>
            <person name="Vuksanovic O."/>
            <person name="Mourched A.-S."/>
            <person name="Charusanti P."/>
            <person name="Shaw S."/>
            <person name="Blin K."/>
            <person name="Weber T."/>
        </authorList>
    </citation>
    <scope>NUCLEOTIDE SEQUENCE</scope>
    <source>
        <strain evidence="4">NBC_00283</strain>
        <plasmid evidence="4">unnamed1</plasmid>
    </source>
</reference>
<dbReference type="Proteomes" id="UP001432075">
    <property type="component" value="Plasmid unnamed1"/>
</dbReference>
<dbReference type="RefSeq" id="WP_328777625.1">
    <property type="nucleotide sequence ID" value="NZ_CP108058.1"/>
</dbReference>
<organism evidence="4 5">
    <name type="scientific">Streptomyces goshikiensis</name>
    <dbReference type="NCBI Taxonomy" id="1942"/>
    <lineage>
        <taxon>Bacteria</taxon>
        <taxon>Bacillati</taxon>
        <taxon>Actinomycetota</taxon>
        <taxon>Actinomycetes</taxon>
        <taxon>Kitasatosporales</taxon>
        <taxon>Streptomycetaceae</taxon>
        <taxon>Streptomyces</taxon>
    </lineage>
</organism>
<evidence type="ECO:0000256" key="2">
    <source>
        <dbReference type="SAM" id="MobiDB-lite"/>
    </source>
</evidence>
<keyword evidence="4" id="KW-0614">Plasmid</keyword>
<keyword evidence="1" id="KW-0175">Coiled coil</keyword>
<evidence type="ECO:0000256" key="1">
    <source>
        <dbReference type="SAM" id="Coils"/>
    </source>
</evidence>
<feature type="compositionally biased region" description="Basic and acidic residues" evidence="2">
    <location>
        <begin position="224"/>
        <end position="234"/>
    </location>
</feature>
<feature type="transmembrane region" description="Helical" evidence="3">
    <location>
        <begin position="330"/>
        <end position="350"/>
    </location>
</feature>
<dbReference type="EMBL" id="CP108058">
    <property type="protein sequence ID" value="WUO51190.1"/>
    <property type="molecule type" value="Genomic_DNA"/>
</dbReference>
<name>A0ABZ1RWM2_9ACTN</name>
<proteinExistence type="predicted"/>
<keyword evidence="5" id="KW-1185">Reference proteome</keyword>
<evidence type="ECO:0000313" key="5">
    <source>
        <dbReference type="Proteomes" id="UP001432075"/>
    </source>
</evidence>
<accession>A0ABZ1RWM2</accession>
<evidence type="ECO:0000313" key="4">
    <source>
        <dbReference type="EMBL" id="WUO51190.1"/>
    </source>
</evidence>
<feature type="region of interest" description="Disordered" evidence="2">
    <location>
        <begin position="275"/>
        <end position="296"/>
    </location>
</feature>
<keyword evidence="3" id="KW-1133">Transmembrane helix</keyword>
<keyword evidence="3" id="KW-0812">Transmembrane</keyword>
<feature type="region of interest" description="Disordered" evidence="2">
    <location>
        <begin position="222"/>
        <end position="242"/>
    </location>
</feature>
<protein>
    <submittedName>
        <fullName evidence="4">Uncharacterized protein</fullName>
    </submittedName>
</protein>
<keyword evidence="3" id="KW-0472">Membrane</keyword>
<feature type="coiled-coil region" evidence="1">
    <location>
        <begin position="159"/>
        <end position="221"/>
    </location>
</feature>